<feature type="transmembrane region" description="Helical" evidence="1">
    <location>
        <begin position="12"/>
        <end position="37"/>
    </location>
</feature>
<evidence type="ECO:0000256" key="1">
    <source>
        <dbReference type="SAM" id="Phobius"/>
    </source>
</evidence>
<dbReference type="STRING" id="1803587.GCA_001593825_02670"/>
<name>A0A1B7VYL2_APHFL</name>
<dbReference type="Proteomes" id="UP000092382">
    <property type="component" value="Unassembled WGS sequence"/>
</dbReference>
<accession>A0A1B7VYL2</accession>
<dbReference type="AlphaFoldDB" id="A0A1B7VYL2"/>
<evidence type="ECO:0000313" key="3">
    <source>
        <dbReference type="Proteomes" id="UP000092382"/>
    </source>
</evidence>
<evidence type="ECO:0000313" key="2">
    <source>
        <dbReference type="EMBL" id="OBQ26079.1"/>
    </source>
</evidence>
<keyword evidence="1" id="KW-1133">Transmembrane helix</keyword>
<keyword evidence="1" id="KW-0472">Membrane</keyword>
<protein>
    <recommendedName>
        <fullName evidence="4">Prepilin-type N-terminal cleavage/methylation domain-containing protein</fullName>
    </recommendedName>
</protein>
<comment type="caution">
    <text evidence="2">The sequence shown here is derived from an EMBL/GenBank/DDBJ whole genome shotgun (WGS) entry which is preliminary data.</text>
</comment>
<gene>
    <name evidence="2" type="ORF">AN481_06860</name>
</gene>
<reference evidence="2 3" key="1">
    <citation type="submission" date="2015-09" db="EMBL/GenBank/DDBJ databases">
        <title>Whole genome shotgun sequence assembly of Aphanizomenon flos-aquae UKL13.</title>
        <authorList>
            <person name="Driscoll C."/>
        </authorList>
    </citation>
    <scope>NUCLEOTIDE SEQUENCE [LARGE SCALE GENOMIC DNA]</scope>
    <source>
        <strain evidence="2">MDT13</strain>
    </source>
</reference>
<evidence type="ECO:0008006" key="4">
    <source>
        <dbReference type="Google" id="ProtNLM"/>
    </source>
</evidence>
<dbReference type="PATRIC" id="fig|1710894.3.peg.2918"/>
<sequence length="251" mass="26722">MKSLKYNPDEGFSLIEVVVSLLMIFFFTTCALEMFVLSSIFKKKAVQYTNATSLLQQDMEKIKSAAEQYSFPKTAAAVVGATTLTLDSTNGLTAGNMVVFSNDSHTYTISSISGNSIYLSSGLKIAVPTATSAVNSTSCNLASTDTASASIATGFMNSLSTTATNIGSTSYSIDGNTYYAVTGTPTQVNSKSIYYWLLRNQTVSSNAPYNILQLKYVVQPGTSTAPTITAKTLGTAYTEIIPYASLQCPSQ</sequence>
<keyword evidence="1" id="KW-0812">Transmembrane</keyword>
<organism evidence="2 3">
    <name type="scientific">Aphanizomenon flos-aquae LD13</name>
    <dbReference type="NCBI Taxonomy" id="1710894"/>
    <lineage>
        <taxon>Bacteria</taxon>
        <taxon>Bacillati</taxon>
        <taxon>Cyanobacteriota</taxon>
        <taxon>Cyanophyceae</taxon>
        <taxon>Nostocales</taxon>
        <taxon>Aphanizomenonaceae</taxon>
        <taxon>Aphanizomenon</taxon>
    </lineage>
</organism>
<proteinExistence type="predicted"/>
<dbReference type="EMBL" id="LJOY01000016">
    <property type="protein sequence ID" value="OBQ26079.1"/>
    <property type="molecule type" value="Genomic_DNA"/>
</dbReference>